<evidence type="ECO:0000256" key="7">
    <source>
        <dbReference type="PIRSR" id="PIRSR001365-1"/>
    </source>
</evidence>
<dbReference type="Pfam" id="PF00701">
    <property type="entry name" value="DHDPS"/>
    <property type="match status" value="1"/>
</dbReference>
<dbReference type="PIRSF" id="PIRSF001365">
    <property type="entry name" value="DHDPS"/>
    <property type="match status" value="1"/>
</dbReference>
<evidence type="ECO:0000256" key="6">
    <source>
        <dbReference type="PIRNR" id="PIRNR001365"/>
    </source>
</evidence>
<evidence type="ECO:0000256" key="8">
    <source>
        <dbReference type="PIRSR" id="PIRSR001365-2"/>
    </source>
</evidence>
<dbReference type="InterPro" id="IPR013785">
    <property type="entry name" value="Aldolase_TIM"/>
</dbReference>
<dbReference type="PRINTS" id="PR00146">
    <property type="entry name" value="DHPICSNTHASE"/>
</dbReference>
<dbReference type="PANTHER" id="PTHR12128">
    <property type="entry name" value="DIHYDRODIPICOLINATE SYNTHASE"/>
    <property type="match status" value="1"/>
</dbReference>
<gene>
    <name evidence="9" type="ORF">KUV50_01925</name>
</gene>
<dbReference type="InterPro" id="IPR020624">
    <property type="entry name" value="Schiff_base-form_aldolases_CS"/>
</dbReference>
<evidence type="ECO:0000256" key="4">
    <source>
        <dbReference type="ARBA" id="ARBA00023270"/>
    </source>
</evidence>
<name>A0A953HR60_9BACT</name>
<evidence type="ECO:0000256" key="1">
    <source>
        <dbReference type="ARBA" id="ARBA00004496"/>
    </source>
</evidence>
<feature type="active site" description="Schiff-base intermediate with substrate" evidence="7">
    <location>
        <position position="166"/>
    </location>
</feature>
<dbReference type="SUPFAM" id="SSF51569">
    <property type="entry name" value="Aldolase"/>
    <property type="match status" value="1"/>
</dbReference>
<protein>
    <submittedName>
        <fullName evidence="9">Dihydrodipicolinate synthase family protein</fullName>
    </submittedName>
</protein>
<dbReference type="InterPro" id="IPR002220">
    <property type="entry name" value="DapA-like"/>
</dbReference>
<keyword evidence="4" id="KW-0704">Schiff base</keyword>
<accession>A0A953HR60</accession>
<reference evidence="9" key="1">
    <citation type="submission" date="2021-06" db="EMBL/GenBank/DDBJ databases">
        <title>44 bacteria genomes isolated from Dapeng, Shenzhen.</title>
        <authorList>
            <person name="Zheng W."/>
            <person name="Yu S."/>
            <person name="Huang Y."/>
        </authorList>
    </citation>
    <scope>NUCLEOTIDE SEQUENCE</scope>
    <source>
        <strain evidence="9">DP5N28-2</strain>
    </source>
</reference>
<keyword evidence="5" id="KW-0119">Carbohydrate metabolism</keyword>
<dbReference type="AlphaFoldDB" id="A0A953HR60"/>
<dbReference type="GO" id="GO:0005737">
    <property type="term" value="C:cytoplasm"/>
    <property type="evidence" value="ECO:0007669"/>
    <property type="project" value="UniProtKB-SubCell"/>
</dbReference>
<evidence type="ECO:0000313" key="9">
    <source>
        <dbReference type="EMBL" id="MBY5956875.1"/>
    </source>
</evidence>
<keyword evidence="10" id="KW-1185">Reference proteome</keyword>
<dbReference type="Proteomes" id="UP000753961">
    <property type="component" value="Unassembled WGS sequence"/>
</dbReference>
<evidence type="ECO:0000313" key="10">
    <source>
        <dbReference type="Proteomes" id="UP000753961"/>
    </source>
</evidence>
<keyword evidence="3 6" id="KW-0456">Lyase</keyword>
<comment type="subcellular location">
    <subcellularLocation>
        <location evidence="1">Cytoplasm</location>
    </subcellularLocation>
</comment>
<dbReference type="Gene3D" id="3.20.20.70">
    <property type="entry name" value="Aldolase class I"/>
    <property type="match status" value="1"/>
</dbReference>
<comment type="similarity">
    <text evidence="6">Belongs to the DapA family.</text>
</comment>
<dbReference type="PANTHER" id="PTHR12128:SF21">
    <property type="entry name" value="N-ACETYLNEURAMINATE LYASE"/>
    <property type="match status" value="1"/>
</dbReference>
<organism evidence="9 10">
    <name type="scientific">Membranihabitans marinus</name>
    <dbReference type="NCBI Taxonomy" id="1227546"/>
    <lineage>
        <taxon>Bacteria</taxon>
        <taxon>Pseudomonadati</taxon>
        <taxon>Bacteroidota</taxon>
        <taxon>Saprospiria</taxon>
        <taxon>Saprospirales</taxon>
        <taxon>Saprospiraceae</taxon>
        <taxon>Membranihabitans</taxon>
    </lineage>
</organism>
<evidence type="ECO:0000256" key="3">
    <source>
        <dbReference type="ARBA" id="ARBA00023239"/>
    </source>
</evidence>
<dbReference type="SMART" id="SM01130">
    <property type="entry name" value="DHDPS"/>
    <property type="match status" value="1"/>
</dbReference>
<dbReference type="PROSITE" id="PS00665">
    <property type="entry name" value="DHDPS_1"/>
    <property type="match status" value="1"/>
</dbReference>
<feature type="active site" description="Proton donor/acceptor" evidence="7">
    <location>
        <position position="136"/>
    </location>
</feature>
<feature type="binding site" evidence="8">
    <location>
        <position position="46"/>
    </location>
    <ligand>
        <name>pyruvate</name>
        <dbReference type="ChEBI" id="CHEBI:15361"/>
    </ligand>
</feature>
<evidence type="ECO:0000256" key="2">
    <source>
        <dbReference type="ARBA" id="ARBA00022490"/>
    </source>
</evidence>
<dbReference type="GO" id="GO:0016829">
    <property type="term" value="F:lyase activity"/>
    <property type="evidence" value="ECO:0007669"/>
    <property type="project" value="UniProtKB-KW"/>
</dbReference>
<sequence>MQLTGFFPAPFTPFDNNGKVNPSLIPAYADHLKKDGVAGVFVGGTTGEGLLLSVRERKEMAAAWIAEQDNTFQVIIHVGASSIEDAKELARHAASISATGISTMAPLFLKPQSVSALIDFCAKVAEEAPDLPFYYYHIPQVTAVDFMMVDFLEQVGDRIPNFAGLKYSGTDIMDVLLCAEFNAPKRDIIYGQDEKLLAGLVFGLQGAIGSTYNYMTPHYLDLVKAFESGDLKKARKMQADSATLVRAMNRYGGGIRVGKRIMKEIGLDCGGLRSPGETIPEKEWAEFLESEDMKELRDLLKI</sequence>
<dbReference type="EMBL" id="JAHVHU010000002">
    <property type="protein sequence ID" value="MBY5956875.1"/>
    <property type="molecule type" value="Genomic_DNA"/>
</dbReference>
<proteinExistence type="inferred from homology"/>
<dbReference type="RefSeq" id="WP_222578395.1">
    <property type="nucleotide sequence ID" value="NZ_JAHVHU010000002.1"/>
</dbReference>
<feature type="binding site" evidence="8">
    <location>
        <position position="208"/>
    </location>
    <ligand>
        <name>pyruvate</name>
        <dbReference type="ChEBI" id="CHEBI:15361"/>
    </ligand>
</feature>
<comment type="caution">
    <text evidence="9">The sequence shown here is derived from an EMBL/GenBank/DDBJ whole genome shotgun (WGS) entry which is preliminary data.</text>
</comment>
<keyword evidence="2" id="KW-0963">Cytoplasm</keyword>
<evidence type="ECO:0000256" key="5">
    <source>
        <dbReference type="ARBA" id="ARBA00023277"/>
    </source>
</evidence>